<gene>
    <name evidence="1" type="ORF">LSAA_7013</name>
</gene>
<sequence length="141" mass="16341">MRYETELYDMNETLLLPRHSKRASSLLFFFHQFDDANSELIRKLVQQVKTHKAFKQARIESDIGFDISKGGLTRASLLILFIVTISTPTVSSPHFIKLMNMKTPNVALHSLLFRLLILIYHFTNWLGVLRTFGRSSIEDEL</sequence>
<evidence type="ECO:0000313" key="2">
    <source>
        <dbReference type="Proteomes" id="UP000675881"/>
    </source>
</evidence>
<dbReference type="Proteomes" id="UP000675881">
    <property type="component" value="Chromosome 3"/>
</dbReference>
<protein>
    <submittedName>
        <fullName evidence="1">(salmon louse) hypothetical protein</fullName>
    </submittedName>
</protein>
<proteinExistence type="predicted"/>
<reference evidence="1" key="1">
    <citation type="submission" date="2021-02" db="EMBL/GenBank/DDBJ databases">
        <authorList>
            <person name="Bekaert M."/>
        </authorList>
    </citation>
    <scope>NUCLEOTIDE SEQUENCE</scope>
    <source>
        <strain evidence="1">IoA-00</strain>
    </source>
</reference>
<organism evidence="1 2">
    <name type="scientific">Lepeophtheirus salmonis</name>
    <name type="common">Salmon louse</name>
    <name type="synonym">Caligus salmonis</name>
    <dbReference type="NCBI Taxonomy" id="72036"/>
    <lineage>
        <taxon>Eukaryota</taxon>
        <taxon>Metazoa</taxon>
        <taxon>Ecdysozoa</taxon>
        <taxon>Arthropoda</taxon>
        <taxon>Crustacea</taxon>
        <taxon>Multicrustacea</taxon>
        <taxon>Hexanauplia</taxon>
        <taxon>Copepoda</taxon>
        <taxon>Siphonostomatoida</taxon>
        <taxon>Caligidae</taxon>
        <taxon>Lepeophtheirus</taxon>
    </lineage>
</organism>
<name>A0A7R8CRI2_LEPSM</name>
<accession>A0A7R8CRI2</accession>
<dbReference type="EMBL" id="HG994582">
    <property type="protein sequence ID" value="CAF2905501.1"/>
    <property type="molecule type" value="Genomic_DNA"/>
</dbReference>
<dbReference type="AlphaFoldDB" id="A0A7R8CRI2"/>
<keyword evidence="2" id="KW-1185">Reference proteome</keyword>
<evidence type="ECO:0000313" key="1">
    <source>
        <dbReference type="EMBL" id="CAF2905501.1"/>
    </source>
</evidence>